<protein>
    <submittedName>
        <fullName evidence="2">CubicO group peptidase (Beta-lactamase class C family)</fullName>
    </submittedName>
</protein>
<dbReference type="PANTHER" id="PTHR43283">
    <property type="entry name" value="BETA-LACTAMASE-RELATED"/>
    <property type="match status" value="1"/>
</dbReference>
<sequence>MQKLAICKRSTSSTAKMRSKMNDFRAFESSIHSLMAASSIPGVSLATVENGEVKVMPMGVAELDAMRPVVETTVFDAASLSKPVTAYIALQLVDSGAIELDQPLSRIVPKGVPPQLASSPITVRHVLTHTSGLPNLRSKEPLRTYFPPGSWFSYSSVGFTYLQMALEAVTTESLEALAKRLVFDPLEMQSSSFQWHERFNEDYATPHEDEKPLEKHRPAAAQASYSLQTTAGDYAKFIGAVLDGTSLTEATRRQWLAPAVRVPREDAIHLADSAPETERDVGWGLGWGFETTDGTFFQWGKMDGVRAFAMGNPHTQSAIVLLTNSNRGLRLMEAAAKAVLPGHHPAFSWLQASVTE</sequence>
<dbReference type="InterPro" id="IPR001466">
    <property type="entry name" value="Beta-lactam-related"/>
</dbReference>
<evidence type="ECO:0000259" key="1">
    <source>
        <dbReference type="Pfam" id="PF00144"/>
    </source>
</evidence>
<dbReference type="Pfam" id="PF00144">
    <property type="entry name" value="Beta-lactamase"/>
    <property type="match status" value="1"/>
</dbReference>
<evidence type="ECO:0000313" key="2">
    <source>
        <dbReference type="EMBL" id="MDR7378278.1"/>
    </source>
</evidence>
<reference evidence="2 3" key="1">
    <citation type="submission" date="2023-07" db="EMBL/GenBank/DDBJ databases">
        <title>Sorghum-associated microbial communities from plants grown in Nebraska, USA.</title>
        <authorList>
            <person name="Schachtman D."/>
        </authorList>
    </citation>
    <scope>NUCLEOTIDE SEQUENCE [LARGE SCALE GENOMIC DNA]</scope>
    <source>
        <strain evidence="2 3">BE313</strain>
    </source>
</reference>
<dbReference type="Proteomes" id="UP001180487">
    <property type="component" value="Unassembled WGS sequence"/>
</dbReference>
<dbReference type="InterPro" id="IPR012338">
    <property type="entry name" value="Beta-lactam/transpept-like"/>
</dbReference>
<dbReference type="SUPFAM" id="SSF56601">
    <property type="entry name" value="beta-lactamase/transpeptidase-like"/>
    <property type="match status" value="1"/>
</dbReference>
<dbReference type="InterPro" id="IPR050789">
    <property type="entry name" value="Diverse_Enzym_Activities"/>
</dbReference>
<proteinExistence type="predicted"/>
<evidence type="ECO:0000313" key="3">
    <source>
        <dbReference type="Proteomes" id="UP001180487"/>
    </source>
</evidence>
<comment type="caution">
    <text evidence="2">The sequence shown here is derived from an EMBL/GenBank/DDBJ whole genome shotgun (WGS) entry which is preliminary data.</text>
</comment>
<keyword evidence="3" id="KW-1185">Reference proteome</keyword>
<feature type="domain" description="Beta-lactamase-related" evidence="1">
    <location>
        <begin position="29"/>
        <end position="339"/>
    </location>
</feature>
<dbReference type="Gene3D" id="3.40.710.10">
    <property type="entry name" value="DD-peptidase/beta-lactamase superfamily"/>
    <property type="match status" value="1"/>
</dbReference>
<name>A0ABU2CAC8_9BURK</name>
<organism evidence="2 3">
    <name type="scientific">Rhodoferax ferrireducens</name>
    <dbReference type="NCBI Taxonomy" id="192843"/>
    <lineage>
        <taxon>Bacteria</taxon>
        <taxon>Pseudomonadati</taxon>
        <taxon>Pseudomonadota</taxon>
        <taxon>Betaproteobacteria</taxon>
        <taxon>Burkholderiales</taxon>
        <taxon>Comamonadaceae</taxon>
        <taxon>Rhodoferax</taxon>
    </lineage>
</organism>
<gene>
    <name evidence="2" type="ORF">J2X19_002957</name>
</gene>
<dbReference type="EMBL" id="JAVDXT010000002">
    <property type="protein sequence ID" value="MDR7378278.1"/>
    <property type="molecule type" value="Genomic_DNA"/>
</dbReference>
<dbReference type="PANTHER" id="PTHR43283:SF18">
    <property type="match status" value="1"/>
</dbReference>
<accession>A0ABU2CAC8</accession>
<dbReference type="RefSeq" id="WP_310374259.1">
    <property type="nucleotide sequence ID" value="NZ_JAVDXT010000002.1"/>
</dbReference>